<evidence type="ECO:0000256" key="6">
    <source>
        <dbReference type="SAM" id="MobiDB-lite"/>
    </source>
</evidence>
<evidence type="ECO:0000259" key="7">
    <source>
        <dbReference type="Pfam" id="PF01258"/>
    </source>
</evidence>
<dbReference type="PANTHER" id="PTHR33823:SF4">
    <property type="entry name" value="GENERAL STRESS PROTEIN 16O"/>
    <property type="match status" value="1"/>
</dbReference>
<dbReference type="InterPro" id="IPR000962">
    <property type="entry name" value="Znf_DskA_TraR"/>
</dbReference>
<dbReference type="SUPFAM" id="SSF57716">
    <property type="entry name" value="Glucocorticoid receptor-like (DNA-binding domain)"/>
    <property type="match status" value="1"/>
</dbReference>
<dbReference type="RefSeq" id="WP_054256783.1">
    <property type="nucleotide sequence ID" value="NZ_CYIG01000024.1"/>
</dbReference>
<evidence type="ECO:0000256" key="2">
    <source>
        <dbReference type="ARBA" id="ARBA00022771"/>
    </source>
</evidence>
<dbReference type="PANTHER" id="PTHR33823">
    <property type="entry name" value="RNA POLYMERASE-BINDING TRANSCRIPTION FACTOR DKSA-RELATED"/>
    <property type="match status" value="1"/>
</dbReference>
<feature type="region of interest" description="Disordered" evidence="6">
    <location>
        <begin position="38"/>
        <end position="59"/>
    </location>
</feature>
<dbReference type="PROSITE" id="PS51128">
    <property type="entry name" value="ZF_DKSA_2"/>
    <property type="match status" value="1"/>
</dbReference>
<keyword evidence="9" id="KW-1185">Reference proteome</keyword>
<dbReference type="STRING" id="343013.SAMN04489707_10302"/>
<dbReference type="Proteomes" id="UP000183656">
    <property type="component" value="Unassembled WGS sequence"/>
</dbReference>
<dbReference type="EMBL" id="FPBX01000030">
    <property type="protein sequence ID" value="SFU87942.1"/>
    <property type="molecule type" value="Genomic_DNA"/>
</dbReference>
<feature type="coiled-coil region" evidence="5">
    <location>
        <begin position="10"/>
        <end position="37"/>
    </location>
</feature>
<keyword evidence="2" id="KW-0863">Zinc-finger</keyword>
<accession>A0A1I7JS00</accession>
<dbReference type="SUPFAM" id="SSF109635">
    <property type="entry name" value="DnaK suppressor protein DksA, alpha-hairpin domain"/>
    <property type="match status" value="1"/>
</dbReference>
<keyword evidence="1" id="KW-0479">Metal-binding</keyword>
<evidence type="ECO:0000313" key="8">
    <source>
        <dbReference type="EMBL" id="SFU87942.1"/>
    </source>
</evidence>
<organism evidence="8 9">
    <name type="scientific">Paenacidovorax caeni</name>
    <dbReference type="NCBI Taxonomy" id="343013"/>
    <lineage>
        <taxon>Bacteria</taxon>
        <taxon>Pseudomonadati</taxon>
        <taxon>Pseudomonadota</taxon>
        <taxon>Betaproteobacteria</taxon>
        <taxon>Burkholderiales</taxon>
        <taxon>Comamonadaceae</taxon>
        <taxon>Paenacidovorax</taxon>
    </lineage>
</organism>
<dbReference type="InterPro" id="IPR037187">
    <property type="entry name" value="DnaK_N"/>
</dbReference>
<proteinExistence type="predicted"/>
<evidence type="ECO:0000256" key="1">
    <source>
        <dbReference type="ARBA" id="ARBA00022723"/>
    </source>
</evidence>
<gene>
    <name evidence="8" type="ORF">SAMN04489707_10302</name>
</gene>
<keyword evidence="3" id="KW-0862">Zinc</keyword>
<dbReference type="Gene3D" id="1.20.120.910">
    <property type="entry name" value="DksA, coiled-coil domain"/>
    <property type="match status" value="1"/>
</dbReference>
<dbReference type="GO" id="GO:0008270">
    <property type="term" value="F:zinc ion binding"/>
    <property type="evidence" value="ECO:0007669"/>
    <property type="project" value="UniProtKB-KW"/>
</dbReference>
<feature type="zinc finger region" description="dksA C4-type" evidence="4">
    <location>
        <begin position="96"/>
        <end position="120"/>
    </location>
</feature>
<name>A0A1I7JS00_9BURK</name>
<dbReference type="OrthoDB" id="9811543at2"/>
<evidence type="ECO:0000256" key="3">
    <source>
        <dbReference type="ARBA" id="ARBA00022833"/>
    </source>
</evidence>
<feature type="compositionally biased region" description="Basic and acidic residues" evidence="6">
    <location>
        <begin position="47"/>
        <end position="59"/>
    </location>
</feature>
<evidence type="ECO:0000256" key="5">
    <source>
        <dbReference type="SAM" id="Coils"/>
    </source>
</evidence>
<evidence type="ECO:0000313" key="9">
    <source>
        <dbReference type="Proteomes" id="UP000183656"/>
    </source>
</evidence>
<sequence>MTHDNTFLTDAQREQLRAQLEARKEQLLQELNAAQRDNLSLLPSRGDAAHPDDRKEHSEDMFFNTVRDAEASRDHDELVAVRAALERIADGSYGECLDCGQGVGLARLQAQPQALRCVGCQSKAETRLK</sequence>
<reference evidence="8 9" key="1">
    <citation type="submission" date="2016-10" db="EMBL/GenBank/DDBJ databases">
        <authorList>
            <person name="de Groot N.N."/>
        </authorList>
    </citation>
    <scope>NUCLEOTIDE SEQUENCE [LARGE SCALE GENOMIC DNA]</scope>
    <source>
        <strain evidence="8 9">R-24608</strain>
    </source>
</reference>
<feature type="domain" description="Zinc finger DksA/TraR C4-type" evidence="7">
    <location>
        <begin position="91"/>
        <end position="125"/>
    </location>
</feature>
<evidence type="ECO:0000256" key="4">
    <source>
        <dbReference type="PROSITE-ProRule" id="PRU00510"/>
    </source>
</evidence>
<keyword evidence="5" id="KW-0175">Coiled coil</keyword>
<protein>
    <submittedName>
        <fullName evidence="8">RNA polymerase-binding protein DksA</fullName>
    </submittedName>
</protein>
<dbReference type="Pfam" id="PF01258">
    <property type="entry name" value="zf-dskA_traR"/>
    <property type="match status" value="1"/>
</dbReference>
<dbReference type="AlphaFoldDB" id="A0A1I7JS00"/>